<evidence type="ECO:0000259" key="4">
    <source>
        <dbReference type="SMART" id="SM00967"/>
    </source>
</evidence>
<evidence type="ECO:0000256" key="2">
    <source>
        <dbReference type="ARBA" id="ARBA00022603"/>
    </source>
</evidence>
<evidence type="ECO:0000313" key="6">
    <source>
        <dbReference type="Proteomes" id="UP000198556"/>
    </source>
</evidence>
<dbReference type="CDD" id="cd18095">
    <property type="entry name" value="SpoU-like_rRNA-MTase"/>
    <property type="match status" value="1"/>
</dbReference>
<keyword evidence="3 5" id="KW-0808">Transferase</keyword>
<evidence type="ECO:0000256" key="1">
    <source>
        <dbReference type="ARBA" id="ARBA00007228"/>
    </source>
</evidence>
<feature type="domain" description="RNA 2-O ribose methyltransferase substrate binding" evidence="4">
    <location>
        <begin position="31"/>
        <end position="102"/>
    </location>
</feature>
<dbReference type="Pfam" id="PF22435">
    <property type="entry name" value="MRM3-like_sub_bind"/>
    <property type="match status" value="1"/>
</dbReference>
<evidence type="ECO:0000313" key="5">
    <source>
        <dbReference type="EMBL" id="SER02414.1"/>
    </source>
</evidence>
<dbReference type="InterPro" id="IPR029028">
    <property type="entry name" value="Alpha/beta_knot_MTases"/>
</dbReference>
<dbReference type="GO" id="GO:0005737">
    <property type="term" value="C:cytoplasm"/>
    <property type="evidence" value="ECO:0007669"/>
    <property type="project" value="UniProtKB-ARBA"/>
</dbReference>
<dbReference type="GO" id="GO:0006396">
    <property type="term" value="P:RNA processing"/>
    <property type="evidence" value="ECO:0007669"/>
    <property type="project" value="InterPro"/>
</dbReference>
<dbReference type="Pfam" id="PF00588">
    <property type="entry name" value="SpoU_methylase"/>
    <property type="match status" value="1"/>
</dbReference>
<dbReference type="RefSeq" id="WP_089746568.1">
    <property type="nucleotide sequence ID" value="NZ_FOGF01000015.1"/>
</dbReference>
<dbReference type="PANTHER" id="PTHR43191">
    <property type="entry name" value="RRNA METHYLTRANSFERASE 3"/>
    <property type="match status" value="1"/>
</dbReference>
<organism evidence="5 6">
    <name type="scientific">Granulicatella balaenopterae</name>
    <dbReference type="NCBI Taxonomy" id="137733"/>
    <lineage>
        <taxon>Bacteria</taxon>
        <taxon>Bacillati</taxon>
        <taxon>Bacillota</taxon>
        <taxon>Bacilli</taxon>
        <taxon>Lactobacillales</taxon>
        <taxon>Carnobacteriaceae</taxon>
        <taxon>Granulicatella</taxon>
    </lineage>
</organism>
<dbReference type="EMBL" id="FOGF01000015">
    <property type="protein sequence ID" value="SER02414.1"/>
    <property type="molecule type" value="Genomic_DNA"/>
</dbReference>
<dbReference type="GO" id="GO:0008173">
    <property type="term" value="F:RNA methyltransferase activity"/>
    <property type="evidence" value="ECO:0007669"/>
    <property type="project" value="InterPro"/>
</dbReference>
<dbReference type="SUPFAM" id="SSF75217">
    <property type="entry name" value="alpha/beta knot"/>
    <property type="match status" value="1"/>
</dbReference>
<dbReference type="GO" id="GO:0003723">
    <property type="term" value="F:RNA binding"/>
    <property type="evidence" value="ECO:0007669"/>
    <property type="project" value="InterPro"/>
</dbReference>
<dbReference type="InterPro" id="IPR051259">
    <property type="entry name" value="rRNA_Methyltransferase"/>
</dbReference>
<proteinExistence type="inferred from homology"/>
<sequence length="258" mass="28460">MEVIKSNKNTKIKEWIKLKAAKGRKKARQYMIEGEHLVEEAINHHADIDKVVVTDEKLDQYRSLLFPYESDMVVVNDSVMKSLCETQANQGIAAIINMPDRSSEVKEFDGKVLLVDAVQDPGNLGTIIRTADAAGFSAVVLGEGTVDLYNDKVLRSMQGSNYHLPIVHANLVEWITTYQEKGLPVFAAALDEQAKDYQVIAGIENQAIIVGNEGQGINPDILSITKNKIMIPIYGEAESLNVSIAASLLMYKAQEKKG</sequence>
<keyword evidence="2 5" id="KW-0489">Methyltransferase</keyword>
<dbReference type="Gene3D" id="3.30.1330.30">
    <property type="match status" value="1"/>
</dbReference>
<dbReference type="AlphaFoldDB" id="A0A1H9KT94"/>
<dbReference type="SUPFAM" id="SSF55315">
    <property type="entry name" value="L30e-like"/>
    <property type="match status" value="1"/>
</dbReference>
<protein>
    <submittedName>
        <fullName evidence="5">RNA methyltransferase, TrmH family</fullName>
    </submittedName>
</protein>
<dbReference type="InterPro" id="IPR029064">
    <property type="entry name" value="Ribosomal_eL30-like_sf"/>
</dbReference>
<gene>
    <name evidence="5" type="ORF">SAMN05421767_11532</name>
</gene>
<reference evidence="5 6" key="1">
    <citation type="submission" date="2016-10" db="EMBL/GenBank/DDBJ databases">
        <authorList>
            <person name="de Groot N.N."/>
        </authorList>
    </citation>
    <scope>NUCLEOTIDE SEQUENCE [LARGE SCALE GENOMIC DNA]</scope>
    <source>
        <strain evidence="5 6">DSM 15827</strain>
    </source>
</reference>
<dbReference type="Proteomes" id="UP000198556">
    <property type="component" value="Unassembled WGS sequence"/>
</dbReference>
<dbReference type="STRING" id="137733.SAMN05421767_11532"/>
<keyword evidence="6" id="KW-1185">Reference proteome</keyword>
<dbReference type="InterPro" id="IPR029026">
    <property type="entry name" value="tRNA_m1G_MTases_N"/>
</dbReference>
<dbReference type="Gene3D" id="3.40.1280.10">
    <property type="match status" value="1"/>
</dbReference>
<dbReference type="PANTHER" id="PTHR43191:SF2">
    <property type="entry name" value="RRNA METHYLTRANSFERASE 3, MITOCHONDRIAL"/>
    <property type="match status" value="1"/>
</dbReference>
<dbReference type="InterPro" id="IPR013123">
    <property type="entry name" value="SpoU_subst-bd"/>
</dbReference>
<dbReference type="OrthoDB" id="9794400at2"/>
<evidence type="ECO:0000256" key="3">
    <source>
        <dbReference type="ARBA" id="ARBA00022679"/>
    </source>
</evidence>
<dbReference type="InterPro" id="IPR001537">
    <property type="entry name" value="SpoU_MeTrfase"/>
</dbReference>
<dbReference type="SMART" id="SM00967">
    <property type="entry name" value="SpoU_sub_bind"/>
    <property type="match status" value="1"/>
</dbReference>
<comment type="similarity">
    <text evidence="1">Belongs to the class IV-like SAM-binding methyltransferase superfamily. RNA methyltransferase TrmH family.</text>
</comment>
<name>A0A1H9KT94_9LACT</name>
<dbReference type="GO" id="GO:0032259">
    <property type="term" value="P:methylation"/>
    <property type="evidence" value="ECO:0007669"/>
    <property type="project" value="UniProtKB-KW"/>
</dbReference>
<dbReference type="InterPro" id="IPR053888">
    <property type="entry name" value="MRM3-like_sub_bind"/>
</dbReference>
<accession>A0A1H9KT94</accession>